<dbReference type="OrthoDB" id="3069842at2759"/>
<proteinExistence type="predicted"/>
<comment type="caution">
    <text evidence="3">The sequence shown here is derived from an EMBL/GenBank/DDBJ whole genome shotgun (WGS) entry which is preliminary data.</text>
</comment>
<evidence type="ECO:0000259" key="2">
    <source>
        <dbReference type="Pfam" id="PF18314"/>
    </source>
</evidence>
<feature type="domain" description="Fatty acid synthase type I helical" evidence="2">
    <location>
        <begin position="143"/>
        <end position="196"/>
    </location>
</feature>
<evidence type="ECO:0000313" key="3">
    <source>
        <dbReference type="EMBL" id="KAF9506025.1"/>
    </source>
</evidence>
<dbReference type="Gene3D" id="3.40.50.720">
    <property type="entry name" value="NAD(P)-binding Rossmann-like Domain"/>
    <property type="match status" value="1"/>
</dbReference>
<feature type="domain" description="Fatty acid synthase type I helical" evidence="2">
    <location>
        <begin position="203"/>
        <end position="292"/>
    </location>
</feature>
<feature type="region of interest" description="Disordered" evidence="1">
    <location>
        <begin position="21"/>
        <end position="58"/>
    </location>
</feature>
<name>A0A9P6AIN5_9AGAM</name>
<feature type="compositionally biased region" description="Low complexity" evidence="1">
    <location>
        <begin position="37"/>
        <end position="47"/>
    </location>
</feature>
<dbReference type="InterPro" id="IPR041550">
    <property type="entry name" value="FASI_helical"/>
</dbReference>
<evidence type="ECO:0000313" key="4">
    <source>
        <dbReference type="Proteomes" id="UP000886523"/>
    </source>
</evidence>
<sequence length="305" mass="32751">MFALPSQVQLAVIPVLSASTPLSSGATSRGGGGGGPSNSPQADAAVPAQPPSMSQPKSLKDMFAPREEAGCSLFRNPTVSGVEIGLNLEEEEDVYPIATTTINQTSVAAAAAAVAPITAAPAPVFRNEAVLFDCSSPMFFPILPSDRNTRVHTVNKEKSNVQALQDKLDAINCKHGDAYTNGIQPVFKPLKACHFDPLGTGITDESLLEYMQYYVDCCNPGCGETYWLGKEFGQQLINNCQEVLGEPPLYKDVMFPIAPHMEVTPAGDIIYMEVICENIRKLEAYVEEIFLGPQISTPPTTLPED</sequence>
<gene>
    <name evidence="3" type="ORF">BS47DRAFT_1430128</name>
</gene>
<protein>
    <recommendedName>
        <fullName evidence="2">Fatty acid synthase type I helical domain-containing protein</fullName>
    </recommendedName>
</protein>
<accession>A0A9P6AIN5</accession>
<dbReference type="Pfam" id="PF18314">
    <property type="entry name" value="FAS_I_H"/>
    <property type="match status" value="2"/>
</dbReference>
<organism evidence="3 4">
    <name type="scientific">Hydnum rufescens UP504</name>
    <dbReference type="NCBI Taxonomy" id="1448309"/>
    <lineage>
        <taxon>Eukaryota</taxon>
        <taxon>Fungi</taxon>
        <taxon>Dikarya</taxon>
        <taxon>Basidiomycota</taxon>
        <taxon>Agaricomycotina</taxon>
        <taxon>Agaricomycetes</taxon>
        <taxon>Cantharellales</taxon>
        <taxon>Hydnaceae</taxon>
        <taxon>Hydnum</taxon>
    </lineage>
</organism>
<keyword evidence="4" id="KW-1185">Reference proteome</keyword>
<dbReference type="Proteomes" id="UP000886523">
    <property type="component" value="Unassembled WGS sequence"/>
</dbReference>
<reference evidence="3" key="1">
    <citation type="journal article" date="2020" name="Nat. Commun.">
        <title>Large-scale genome sequencing of mycorrhizal fungi provides insights into the early evolution of symbiotic traits.</title>
        <authorList>
            <person name="Miyauchi S."/>
            <person name="Kiss E."/>
            <person name="Kuo A."/>
            <person name="Drula E."/>
            <person name="Kohler A."/>
            <person name="Sanchez-Garcia M."/>
            <person name="Morin E."/>
            <person name="Andreopoulos B."/>
            <person name="Barry K.W."/>
            <person name="Bonito G."/>
            <person name="Buee M."/>
            <person name="Carver A."/>
            <person name="Chen C."/>
            <person name="Cichocki N."/>
            <person name="Clum A."/>
            <person name="Culley D."/>
            <person name="Crous P.W."/>
            <person name="Fauchery L."/>
            <person name="Girlanda M."/>
            <person name="Hayes R.D."/>
            <person name="Keri Z."/>
            <person name="LaButti K."/>
            <person name="Lipzen A."/>
            <person name="Lombard V."/>
            <person name="Magnuson J."/>
            <person name="Maillard F."/>
            <person name="Murat C."/>
            <person name="Nolan M."/>
            <person name="Ohm R.A."/>
            <person name="Pangilinan J."/>
            <person name="Pereira M.F."/>
            <person name="Perotto S."/>
            <person name="Peter M."/>
            <person name="Pfister S."/>
            <person name="Riley R."/>
            <person name="Sitrit Y."/>
            <person name="Stielow J.B."/>
            <person name="Szollosi G."/>
            <person name="Zifcakova L."/>
            <person name="Stursova M."/>
            <person name="Spatafora J.W."/>
            <person name="Tedersoo L."/>
            <person name="Vaario L.M."/>
            <person name="Yamada A."/>
            <person name="Yan M."/>
            <person name="Wang P."/>
            <person name="Xu J."/>
            <person name="Bruns T."/>
            <person name="Baldrian P."/>
            <person name="Vilgalys R."/>
            <person name="Dunand C."/>
            <person name="Henrissat B."/>
            <person name="Grigoriev I.V."/>
            <person name="Hibbett D."/>
            <person name="Nagy L.G."/>
            <person name="Martin F.M."/>
        </authorList>
    </citation>
    <scope>NUCLEOTIDE SEQUENCE</scope>
    <source>
        <strain evidence="3">UP504</strain>
    </source>
</reference>
<evidence type="ECO:0000256" key="1">
    <source>
        <dbReference type="SAM" id="MobiDB-lite"/>
    </source>
</evidence>
<dbReference type="AlphaFoldDB" id="A0A9P6AIN5"/>
<dbReference type="EMBL" id="MU129127">
    <property type="protein sequence ID" value="KAF9506025.1"/>
    <property type="molecule type" value="Genomic_DNA"/>
</dbReference>